<accession>A0A0G4HKR6</accession>
<evidence type="ECO:0000313" key="2">
    <source>
        <dbReference type="EMBL" id="CEM44708.1"/>
    </source>
</evidence>
<feature type="region of interest" description="Disordered" evidence="1">
    <location>
        <begin position="28"/>
        <end position="170"/>
    </location>
</feature>
<protein>
    <submittedName>
        <fullName evidence="2">Uncharacterized protein</fullName>
    </submittedName>
</protein>
<dbReference type="EMBL" id="CDMZ01002996">
    <property type="protein sequence ID" value="CEM44708.1"/>
    <property type="molecule type" value="Genomic_DNA"/>
</dbReference>
<dbReference type="AlphaFoldDB" id="A0A0G4HKR6"/>
<organism evidence="2">
    <name type="scientific">Chromera velia CCMP2878</name>
    <dbReference type="NCBI Taxonomy" id="1169474"/>
    <lineage>
        <taxon>Eukaryota</taxon>
        <taxon>Sar</taxon>
        <taxon>Alveolata</taxon>
        <taxon>Colpodellida</taxon>
        <taxon>Chromeraceae</taxon>
        <taxon>Chromera</taxon>
    </lineage>
</organism>
<sequence length="170" mass="19198">KKRARTDRLRAEMTQTMRENLFYASQVDQVKKDQKAREKIAEKKRKREAAAEEREGMEVKEESEGGSRPPEAGIKRARHQPPVKKEGPGEAQEAPSQSERVRKGDDRFVLKQMKKEKGKRDTGFLQEKKGGSSFSSSSRLPEGAGTQARVKEEKGQGRSMSSSIIKRLVL</sequence>
<reference evidence="2" key="1">
    <citation type="submission" date="2014-11" db="EMBL/GenBank/DDBJ databases">
        <authorList>
            <person name="Otto D Thomas"/>
            <person name="Naeem Raeece"/>
        </authorList>
    </citation>
    <scope>NUCLEOTIDE SEQUENCE</scope>
</reference>
<feature type="compositionally biased region" description="Basic and acidic residues" evidence="1">
    <location>
        <begin position="48"/>
        <end position="65"/>
    </location>
</feature>
<evidence type="ECO:0000256" key="1">
    <source>
        <dbReference type="SAM" id="MobiDB-lite"/>
    </source>
</evidence>
<feature type="compositionally biased region" description="Basic and acidic residues" evidence="1">
    <location>
        <begin position="99"/>
        <end position="130"/>
    </location>
</feature>
<gene>
    <name evidence="2" type="ORF">Cvel_28535</name>
</gene>
<feature type="non-terminal residue" evidence="2">
    <location>
        <position position="1"/>
    </location>
</feature>
<feature type="compositionally biased region" description="Basic and acidic residues" evidence="1">
    <location>
        <begin position="29"/>
        <end position="41"/>
    </location>
</feature>
<name>A0A0G4HKR6_9ALVE</name>
<proteinExistence type="predicted"/>
<dbReference type="VEuPathDB" id="CryptoDB:Cvel_28535"/>